<keyword evidence="9" id="KW-0479">Metal-binding</keyword>
<dbReference type="SMART" id="SM01192">
    <property type="entry name" value="Enolase_C"/>
    <property type="match status" value="1"/>
</dbReference>
<dbReference type="UniPathway" id="UPA00109">
    <property type="reaction ID" value="UER00187"/>
</dbReference>
<evidence type="ECO:0000256" key="3">
    <source>
        <dbReference type="ARBA" id="ARBA00012058"/>
    </source>
</evidence>
<dbReference type="InterPro" id="IPR020809">
    <property type="entry name" value="Enolase_CS"/>
</dbReference>
<accession>A0A2V2V3N8</accession>
<keyword evidence="5" id="KW-0324">Glycolysis</keyword>
<dbReference type="VEuPathDB" id="TriTrypDB:TcCL_NonESM13184"/>
<feature type="binding site" evidence="9">
    <location>
        <position position="243"/>
    </location>
    <ligand>
        <name>Mg(2+)</name>
        <dbReference type="ChEBI" id="CHEBI:18420"/>
    </ligand>
</feature>
<dbReference type="PANTHER" id="PTHR11902">
    <property type="entry name" value="ENOLASE"/>
    <property type="match status" value="1"/>
</dbReference>
<proteinExistence type="inferred from homology"/>
<feature type="binding site" evidence="8">
    <location>
        <position position="318"/>
    </location>
    <ligand>
        <name>substrate</name>
    </ligand>
</feature>
<comment type="caution">
    <text evidence="12">The sequence shown here is derived from an EMBL/GenBank/DDBJ whole genome shotgun (WGS) entry which is preliminary data.</text>
</comment>
<feature type="domain" description="Enolase C-terminal TIM barrel" evidence="10">
    <location>
        <begin position="140"/>
        <end position="427"/>
    </location>
</feature>
<feature type="binding site" evidence="8">
    <location>
        <position position="394"/>
    </location>
    <ligand>
        <name>substrate</name>
    </ligand>
</feature>
<dbReference type="VEuPathDB" id="TriTrypDB:TcCLB.504105.140"/>
<dbReference type="NCBIfam" id="TIGR01060">
    <property type="entry name" value="eno"/>
    <property type="match status" value="1"/>
</dbReference>
<protein>
    <recommendedName>
        <fullName evidence="3">phosphopyruvate hydratase</fullName>
        <ecNumber evidence="3">4.2.1.11</ecNumber>
    </recommendedName>
</protein>
<dbReference type="SUPFAM" id="SSF54826">
    <property type="entry name" value="Enolase N-terminal domain-like"/>
    <property type="match status" value="1"/>
</dbReference>
<name>A0A2V2V3N8_TRYCR</name>
<keyword evidence="4 9" id="KW-0460">Magnesium</keyword>
<evidence type="ECO:0000256" key="2">
    <source>
        <dbReference type="ARBA" id="ARBA00009604"/>
    </source>
</evidence>
<feature type="binding site" evidence="8">
    <location>
        <position position="291"/>
    </location>
    <ligand>
        <name>substrate</name>
    </ligand>
</feature>
<feature type="binding site" evidence="9">
    <location>
        <position position="291"/>
    </location>
    <ligand>
        <name>Mg(2+)</name>
        <dbReference type="ChEBI" id="CHEBI:18420"/>
    </ligand>
</feature>
<dbReference type="InterPro" id="IPR036849">
    <property type="entry name" value="Enolase-like_C_sf"/>
</dbReference>
<gene>
    <name evidence="12" type="ORF">C4B63_47g72</name>
</gene>
<dbReference type="GO" id="GO:0004634">
    <property type="term" value="F:phosphopyruvate hydratase activity"/>
    <property type="evidence" value="ECO:0007669"/>
    <property type="project" value="UniProtKB-EC"/>
</dbReference>
<dbReference type="InterPro" id="IPR000941">
    <property type="entry name" value="Enolase"/>
</dbReference>
<dbReference type="VEuPathDB" id="TriTrypDB:TCDM_04067"/>
<evidence type="ECO:0000256" key="8">
    <source>
        <dbReference type="PIRSR" id="PIRSR001400-2"/>
    </source>
</evidence>
<dbReference type="Proteomes" id="UP000246121">
    <property type="component" value="Unassembled WGS sequence"/>
</dbReference>
<comment type="similarity">
    <text evidence="2">Belongs to the enolase family.</text>
</comment>
<dbReference type="Gene3D" id="3.30.390.10">
    <property type="entry name" value="Enolase-like, N-terminal domain"/>
    <property type="match status" value="1"/>
</dbReference>
<dbReference type="InterPro" id="IPR020811">
    <property type="entry name" value="Enolase_N"/>
</dbReference>
<dbReference type="PIRSF" id="PIRSF001400">
    <property type="entry name" value="Enolase"/>
    <property type="match status" value="1"/>
</dbReference>
<dbReference type="SFLD" id="SFLDS00001">
    <property type="entry name" value="Enolase"/>
    <property type="match status" value="1"/>
</dbReference>
<evidence type="ECO:0000259" key="11">
    <source>
        <dbReference type="SMART" id="SM01193"/>
    </source>
</evidence>
<dbReference type="SMR" id="A0A2V2V3N8"/>
<feature type="active site" description="Proton acceptor" evidence="7">
    <location>
        <position position="343"/>
    </location>
</feature>
<evidence type="ECO:0000256" key="4">
    <source>
        <dbReference type="ARBA" id="ARBA00022842"/>
    </source>
</evidence>
<dbReference type="VEuPathDB" id="TriTrypDB:ECC02_005250"/>
<dbReference type="GO" id="GO:0006096">
    <property type="term" value="P:glycolytic process"/>
    <property type="evidence" value="ECO:0007669"/>
    <property type="project" value="UniProtKB-UniPathway"/>
</dbReference>
<dbReference type="GO" id="GO:0000287">
    <property type="term" value="F:magnesium ion binding"/>
    <property type="evidence" value="ECO:0007669"/>
    <property type="project" value="InterPro"/>
</dbReference>
<feature type="binding site" evidence="8">
    <location>
        <position position="156"/>
    </location>
    <ligand>
        <name>substrate</name>
    </ligand>
</feature>
<feature type="binding site" evidence="8">
    <location>
        <position position="165"/>
    </location>
    <ligand>
        <name>substrate</name>
    </ligand>
</feature>
<evidence type="ECO:0000256" key="6">
    <source>
        <dbReference type="ARBA" id="ARBA00023239"/>
    </source>
</evidence>
<evidence type="ECO:0000256" key="1">
    <source>
        <dbReference type="ARBA" id="ARBA00005031"/>
    </source>
</evidence>
<dbReference type="VEuPathDB" id="TriTrypDB:TcG_04945"/>
<evidence type="ECO:0000256" key="5">
    <source>
        <dbReference type="ARBA" id="ARBA00023152"/>
    </source>
</evidence>
<dbReference type="Pfam" id="PF00113">
    <property type="entry name" value="Enolase_C"/>
    <property type="match status" value="1"/>
</dbReference>
<feature type="domain" description="Enolase N-terminal" evidence="11">
    <location>
        <begin position="3"/>
        <end position="132"/>
    </location>
</feature>
<dbReference type="PRINTS" id="PR00148">
    <property type="entry name" value="ENOLASE"/>
</dbReference>
<dbReference type="VEuPathDB" id="TriTrypDB:C3747_14g218"/>
<dbReference type="SFLD" id="SFLDG00178">
    <property type="entry name" value="enolase"/>
    <property type="match status" value="1"/>
</dbReference>
<dbReference type="InterPro" id="IPR020810">
    <property type="entry name" value="Enolase_C"/>
</dbReference>
<dbReference type="SMART" id="SM01193">
    <property type="entry name" value="Enolase_N"/>
    <property type="match status" value="1"/>
</dbReference>
<comment type="pathway">
    <text evidence="1">Carbohydrate degradation; glycolysis; pyruvate from D-glyceraldehyde 3-phosphate: step 4/5.</text>
</comment>
<reference evidence="12 13" key="1">
    <citation type="journal article" date="2018" name="Microb. Genom.">
        <title>Expanding an expanded genome: long-read sequencing of Trypanosoma cruzi.</title>
        <authorList>
            <person name="Berna L."/>
            <person name="Rodriguez M."/>
            <person name="Chiribao M.L."/>
            <person name="Parodi-Talice A."/>
            <person name="Pita S."/>
            <person name="Rijo G."/>
            <person name="Alvarez-Valin F."/>
            <person name="Robello C."/>
        </authorList>
    </citation>
    <scope>NUCLEOTIDE SEQUENCE [LARGE SCALE GENOMIC DNA]</scope>
    <source>
        <strain evidence="12 13">Dm28c</strain>
    </source>
</reference>
<dbReference type="EC" id="4.2.1.11" evidence="3"/>
<keyword evidence="6" id="KW-0456">Lyase</keyword>
<dbReference type="SUPFAM" id="SSF51604">
    <property type="entry name" value="Enolase C-terminal domain-like"/>
    <property type="match status" value="1"/>
</dbReference>
<dbReference type="SFLD" id="SFLDF00002">
    <property type="entry name" value="enolase"/>
    <property type="match status" value="1"/>
</dbReference>
<dbReference type="InterPro" id="IPR029017">
    <property type="entry name" value="Enolase-like_N"/>
</dbReference>
<dbReference type="EMBL" id="PRFA01000047">
    <property type="protein sequence ID" value="PWU90894.1"/>
    <property type="molecule type" value="Genomic_DNA"/>
</dbReference>
<dbReference type="VEuPathDB" id="TriTrypDB:C4B63_47g72"/>
<dbReference type="Pfam" id="PF03952">
    <property type="entry name" value="Enolase_N"/>
    <property type="match status" value="1"/>
</dbReference>
<sequence>MTIQKVHGREILDSRGNPTVEVEVTTELGVFRSAVPSGASTGIHEACELRDDDKRRYLGKGCLNAVKNVNDVLAPALVGKDELQQSTLDKLMRDLDGTPNKSKLGANAILGCSMAISKAAAARKGVPLYRYLAELAGTKEVRLPVPCFNVINGGKHAGNALPFQEFMIAPVKAGSFNEALRMGAEVYHSLKSIIKKKYGQDAVNVGDEGGFAPPITDINEPLPILMEAIEQAGHKGRFAICMDSAASETYDENKKQYNLTFKSPEATWVTAKQLAETYAKWVSEYPIVSLEDPYDQDDFDGFAGITEALKGKAQVVGDDLTVTNVSRIKMAIEKKACNSLLLKINQIGTITEAIEASKFCMSNGWSVMVSHRSGETEDTYIADLVVGLGTGQIKTGAPCRGERTAKLNQLLRIEEELGAHAKFGFPAWS</sequence>
<dbReference type="AlphaFoldDB" id="A0A2V2V3N8"/>
<evidence type="ECO:0000313" key="13">
    <source>
        <dbReference type="Proteomes" id="UP000246121"/>
    </source>
</evidence>
<feature type="binding site" evidence="9">
    <location>
        <position position="318"/>
    </location>
    <ligand>
        <name>Mg(2+)</name>
        <dbReference type="ChEBI" id="CHEBI:18420"/>
    </ligand>
</feature>
<dbReference type="FunFam" id="3.30.390.10:FF:000001">
    <property type="entry name" value="Enolase"/>
    <property type="match status" value="1"/>
</dbReference>
<feature type="active site" description="Proton donor" evidence="7">
    <location>
        <position position="208"/>
    </location>
</feature>
<comment type="cofactor">
    <cofactor evidence="9">
        <name>Mg(2+)</name>
        <dbReference type="ChEBI" id="CHEBI:18420"/>
    </cofactor>
    <text evidence="9">Mg(2+) is required for catalysis and for stabilizing the dimer.</text>
</comment>
<dbReference type="PANTHER" id="PTHR11902:SF1">
    <property type="entry name" value="ENOLASE"/>
    <property type="match status" value="1"/>
</dbReference>
<evidence type="ECO:0000313" key="12">
    <source>
        <dbReference type="EMBL" id="PWU90894.1"/>
    </source>
</evidence>
<dbReference type="VEuPathDB" id="TriTrypDB:BCY84_15382"/>
<evidence type="ECO:0000259" key="10">
    <source>
        <dbReference type="SMART" id="SM01192"/>
    </source>
</evidence>
<dbReference type="CDD" id="cd03313">
    <property type="entry name" value="enolase"/>
    <property type="match status" value="1"/>
</dbReference>
<dbReference type="FunFam" id="3.20.20.120:FF:000002">
    <property type="entry name" value="Enolase 1"/>
    <property type="match status" value="1"/>
</dbReference>
<dbReference type="VEuPathDB" id="TriTrypDB:TCSYLVIO_004545"/>
<feature type="binding site" evidence="8">
    <location>
        <begin position="370"/>
        <end position="373"/>
    </location>
    <ligand>
        <name>substrate</name>
    </ligand>
</feature>
<organism evidence="12 13">
    <name type="scientific">Trypanosoma cruzi</name>
    <dbReference type="NCBI Taxonomy" id="5693"/>
    <lineage>
        <taxon>Eukaryota</taxon>
        <taxon>Discoba</taxon>
        <taxon>Euglenozoa</taxon>
        <taxon>Kinetoplastea</taxon>
        <taxon>Metakinetoplastina</taxon>
        <taxon>Trypanosomatida</taxon>
        <taxon>Trypanosomatidae</taxon>
        <taxon>Trypanosoma</taxon>
        <taxon>Schizotrypanum</taxon>
    </lineage>
</organism>
<dbReference type="VEuPathDB" id="TriTrypDB:Tc_MARK_3341"/>
<evidence type="ECO:0000256" key="9">
    <source>
        <dbReference type="PIRSR" id="PIRSR001400-3"/>
    </source>
</evidence>
<dbReference type="Gene3D" id="3.20.20.120">
    <property type="entry name" value="Enolase-like C-terminal domain"/>
    <property type="match status" value="1"/>
</dbReference>
<dbReference type="PROSITE" id="PS00164">
    <property type="entry name" value="ENOLASE"/>
    <property type="match status" value="1"/>
</dbReference>
<dbReference type="GO" id="GO:0000015">
    <property type="term" value="C:phosphopyruvate hydratase complex"/>
    <property type="evidence" value="ECO:0007669"/>
    <property type="project" value="InterPro"/>
</dbReference>
<dbReference type="HAMAP" id="MF_00318">
    <property type="entry name" value="Enolase"/>
    <property type="match status" value="1"/>
</dbReference>
<dbReference type="VEuPathDB" id="TriTrypDB:TcBrA4_0131760"/>
<evidence type="ECO:0000256" key="7">
    <source>
        <dbReference type="PIRSR" id="PIRSR001400-1"/>
    </source>
</evidence>